<name>C0CHQ5_BLAHS</name>
<dbReference type="HOGENOM" id="CLU_2077866_0_0_9"/>
<sequence>MEFDDQHAVFIGDFLHGVQNRRHVVEIRGVAASSQDPVAGSQIFLSHPEVFVAGNSQLRFWIQAAADQAFEDEGLDSCAEQLFVDAKKLLGPHELPAGLYESCLQKLGPGGGIGPGEF</sequence>
<accession>C0CHQ5</accession>
<reference evidence="1 2" key="2">
    <citation type="submission" date="2009-02" db="EMBL/GenBank/DDBJ databases">
        <title>Draft genome sequence of Blautia hydrogenotrophica DSM 10507 (Ruminococcus hydrogenotrophicus DSM 10507).</title>
        <authorList>
            <person name="Sudarsanam P."/>
            <person name="Ley R."/>
            <person name="Guruge J."/>
            <person name="Turnbaugh P.J."/>
            <person name="Mahowald M."/>
            <person name="Liep D."/>
            <person name="Gordon J."/>
        </authorList>
    </citation>
    <scope>NUCLEOTIDE SEQUENCE [LARGE SCALE GENOMIC DNA]</scope>
    <source>
        <strain evidence="2">DSM 10507 / JCM 14656 / S5a33</strain>
    </source>
</reference>
<reference evidence="1 2" key="1">
    <citation type="submission" date="2009-01" db="EMBL/GenBank/DDBJ databases">
        <authorList>
            <person name="Fulton L."/>
            <person name="Clifton S."/>
            <person name="Fulton B."/>
            <person name="Xu J."/>
            <person name="Minx P."/>
            <person name="Pepin K.H."/>
            <person name="Johnson M."/>
            <person name="Bhonagiri V."/>
            <person name="Nash W.E."/>
            <person name="Mardis E.R."/>
            <person name="Wilson R.K."/>
        </authorList>
    </citation>
    <scope>NUCLEOTIDE SEQUENCE [LARGE SCALE GENOMIC DNA]</scope>
    <source>
        <strain evidence="2">DSM 10507 / JCM 14656 / S5a33</strain>
    </source>
</reference>
<gene>
    <name evidence="1" type="ORF">RUMHYD_00369</name>
</gene>
<dbReference type="AlphaFoldDB" id="C0CHQ5"/>
<feature type="non-terminal residue" evidence="1">
    <location>
        <position position="118"/>
    </location>
</feature>
<proteinExistence type="predicted"/>
<dbReference type="EMBL" id="ACBZ01000014">
    <property type="protein sequence ID" value="EEG50708.1"/>
    <property type="molecule type" value="Genomic_DNA"/>
</dbReference>
<evidence type="ECO:0000313" key="2">
    <source>
        <dbReference type="Proteomes" id="UP000003100"/>
    </source>
</evidence>
<organism evidence="1 2">
    <name type="scientific">Blautia hydrogenotrophica (strain DSM 10507 / JCM 14656 / S5a33)</name>
    <name type="common">Ruminococcus hydrogenotrophicus</name>
    <dbReference type="NCBI Taxonomy" id="476272"/>
    <lineage>
        <taxon>Bacteria</taxon>
        <taxon>Bacillati</taxon>
        <taxon>Bacillota</taxon>
        <taxon>Clostridia</taxon>
        <taxon>Lachnospirales</taxon>
        <taxon>Lachnospiraceae</taxon>
        <taxon>Blautia</taxon>
    </lineage>
</organism>
<keyword evidence="2" id="KW-1185">Reference proteome</keyword>
<dbReference type="Proteomes" id="UP000003100">
    <property type="component" value="Unassembled WGS sequence"/>
</dbReference>
<evidence type="ECO:0000313" key="1">
    <source>
        <dbReference type="EMBL" id="EEG50708.1"/>
    </source>
</evidence>
<comment type="caution">
    <text evidence="1">The sequence shown here is derived from an EMBL/GenBank/DDBJ whole genome shotgun (WGS) entry which is preliminary data.</text>
</comment>
<protein>
    <submittedName>
        <fullName evidence="1">Uncharacterized protein</fullName>
    </submittedName>
</protein>